<dbReference type="AlphaFoldDB" id="A0A8J4WKT7"/>
<organism evidence="2 3">
    <name type="scientific">Paragonimus heterotremus</name>
    <dbReference type="NCBI Taxonomy" id="100268"/>
    <lineage>
        <taxon>Eukaryota</taxon>
        <taxon>Metazoa</taxon>
        <taxon>Spiralia</taxon>
        <taxon>Lophotrochozoa</taxon>
        <taxon>Platyhelminthes</taxon>
        <taxon>Trematoda</taxon>
        <taxon>Digenea</taxon>
        <taxon>Plagiorchiida</taxon>
        <taxon>Troglotremata</taxon>
        <taxon>Troglotrematidae</taxon>
        <taxon>Paragonimus</taxon>
    </lineage>
</organism>
<gene>
    <name evidence="2" type="ORF">PHET_01797</name>
</gene>
<sequence length="66" mass="8249">MNWFIPLFYLLLCNWDTEAYIWKSENKQLRIEYCRLIWWKFVNTCPSRVNTGSEEFLKKIPWRPMT</sequence>
<accession>A0A8J4WKT7</accession>
<keyword evidence="1" id="KW-0732">Signal</keyword>
<evidence type="ECO:0000256" key="1">
    <source>
        <dbReference type="SAM" id="SignalP"/>
    </source>
</evidence>
<reference evidence="2" key="1">
    <citation type="submission" date="2019-05" db="EMBL/GenBank/DDBJ databases">
        <title>Annotation for the trematode Paragonimus heterotremus.</title>
        <authorList>
            <person name="Choi Y.-J."/>
        </authorList>
    </citation>
    <scope>NUCLEOTIDE SEQUENCE</scope>
    <source>
        <strain evidence="2">LC</strain>
    </source>
</reference>
<name>A0A8J4WKT7_9TREM</name>
<feature type="signal peptide" evidence="1">
    <location>
        <begin position="1"/>
        <end position="19"/>
    </location>
</feature>
<evidence type="ECO:0000313" key="3">
    <source>
        <dbReference type="Proteomes" id="UP000748531"/>
    </source>
</evidence>
<evidence type="ECO:0000313" key="2">
    <source>
        <dbReference type="EMBL" id="KAF5404544.1"/>
    </source>
</evidence>
<dbReference type="EMBL" id="LUCH01000685">
    <property type="protein sequence ID" value="KAF5404544.1"/>
    <property type="molecule type" value="Genomic_DNA"/>
</dbReference>
<feature type="chain" id="PRO_5035325009" evidence="1">
    <location>
        <begin position="20"/>
        <end position="66"/>
    </location>
</feature>
<dbReference type="Proteomes" id="UP000748531">
    <property type="component" value="Unassembled WGS sequence"/>
</dbReference>
<keyword evidence="3" id="KW-1185">Reference proteome</keyword>
<protein>
    <submittedName>
        <fullName evidence="2">Uncharacterized protein</fullName>
    </submittedName>
</protein>
<proteinExistence type="predicted"/>
<comment type="caution">
    <text evidence="2">The sequence shown here is derived from an EMBL/GenBank/DDBJ whole genome shotgun (WGS) entry which is preliminary data.</text>
</comment>
<dbReference type="OrthoDB" id="6219386at2759"/>